<keyword evidence="2" id="KW-1185">Reference proteome</keyword>
<proteinExistence type="predicted"/>
<dbReference type="KEGG" id="gax:Pan161_04510"/>
<evidence type="ECO:0000313" key="1">
    <source>
        <dbReference type="EMBL" id="QDT88832.1"/>
    </source>
</evidence>
<organism evidence="1 2">
    <name type="scientific">Gimesia algae</name>
    <dbReference type="NCBI Taxonomy" id="2527971"/>
    <lineage>
        <taxon>Bacteria</taxon>
        <taxon>Pseudomonadati</taxon>
        <taxon>Planctomycetota</taxon>
        <taxon>Planctomycetia</taxon>
        <taxon>Planctomycetales</taxon>
        <taxon>Planctomycetaceae</taxon>
        <taxon>Gimesia</taxon>
    </lineage>
</organism>
<dbReference type="AlphaFoldDB" id="A0A517V754"/>
<sequence length="163" mass="18318">MSNRNSHEKQPTDQLLINSATYGFTRSRHSHKSTIAGKLKTTFSITDAWHWFPVCSLQPLTIIPVEKADAGKTKREKGTRLMLLIDGNRLPSLNTVFFHTQEGVPFNHSVTQSVRLSSNTSGDATVKRDTVYPRSLEIRVKCLISATARIFRELTMCLKRAGC</sequence>
<protein>
    <submittedName>
        <fullName evidence="1">Uncharacterized protein</fullName>
    </submittedName>
</protein>
<evidence type="ECO:0000313" key="2">
    <source>
        <dbReference type="Proteomes" id="UP000316855"/>
    </source>
</evidence>
<accession>A0A517V754</accession>
<dbReference type="EMBL" id="CP036343">
    <property type="protein sequence ID" value="QDT88832.1"/>
    <property type="molecule type" value="Genomic_DNA"/>
</dbReference>
<reference evidence="1 2" key="1">
    <citation type="submission" date="2019-02" db="EMBL/GenBank/DDBJ databases">
        <title>Deep-cultivation of Planctomycetes and their phenomic and genomic characterization uncovers novel biology.</title>
        <authorList>
            <person name="Wiegand S."/>
            <person name="Jogler M."/>
            <person name="Boedeker C."/>
            <person name="Pinto D."/>
            <person name="Vollmers J."/>
            <person name="Rivas-Marin E."/>
            <person name="Kohn T."/>
            <person name="Peeters S.H."/>
            <person name="Heuer A."/>
            <person name="Rast P."/>
            <person name="Oberbeckmann S."/>
            <person name="Bunk B."/>
            <person name="Jeske O."/>
            <person name="Meyerdierks A."/>
            <person name="Storesund J.E."/>
            <person name="Kallscheuer N."/>
            <person name="Luecker S."/>
            <person name="Lage O.M."/>
            <person name="Pohl T."/>
            <person name="Merkel B.J."/>
            <person name="Hornburger P."/>
            <person name="Mueller R.-W."/>
            <person name="Bruemmer F."/>
            <person name="Labrenz M."/>
            <person name="Spormann A.M."/>
            <person name="Op den Camp H."/>
            <person name="Overmann J."/>
            <person name="Amann R."/>
            <person name="Jetten M.S.M."/>
            <person name="Mascher T."/>
            <person name="Medema M.H."/>
            <person name="Devos D.P."/>
            <person name="Kaster A.-K."/>
            <person name="Ovreas L."/>
            <person name="Rohde M."/>
            <person name="Galperin M.Y."/>
            <person name="Jogler C."/>
        </authorList>
    </citation>
    <scope>NUCLEOTIDE SEQUENCE [LARGE SCALE GENOMIC DNA]</scope>
    <source>
        <strain evidence="1 2">Pan161</strain>
    </source>
</reference>
<dbReference type="Proteomes" id="UP000316855">
    <property type="component" value="Chromosome"/>
</dbReference>
<gene>
    <name evidence="1" type="ORF">Pan161_04510</name>
</gene>
<name>A0A517V754_9PLAN</name>